<evidence type="ECO:0000256" key="9">
    <source>
        <dbReference type="HAMAP-Rule" id="MF_00365"/>
    </source>
</evidence>
<reference evidence="13" key="1">
    <citation type="journal article" date="2019" name="Int. J. Syst. Evol. Microbiol.">
        <title>The Global Catalogue of Microorganisms (GCM) 10K type strain sequencing project: providing services to taxonomists for standard genome sequencing and annotation.</title>
        <authorList>
            <consortium name="The Broad Institute Genomics Platform"/>
            <consortium name="The Broad Institute Genome Sequencing Center for Infectious Disease"/>
            <person name="Wu L."/>
            <person name="Ma J."/>
        </authorList>
    </citation>
    <scope>NUCLEOTIDE SEQUENCE [LARGE SCALE GENOMIC DNA]</scope>
    <source>
        <strain evidence="13">JCM 18200</strain>
    </source>
</reference>
<keyword evidence="4 9" id="KW-0963">Cytoplasm</keyword>
<keyword evidence="9 10" id="KW-0234">DNA repair</keyword>
<dbReference type="Gene3D" id="3.40.50.300">
    <property type="entry name" value="P-loop containing nucleotide triphosphate hydrolases"/>
    <property type="match status" value="1"/>
</dbReference>
<dbReference type="PROSITE" id="PS00618">
    <property type="entry name" value="RECF_2"/>
    <property type="match status" value="1"/>
</dbReference>
<dbReference type="PROSITE" id="PS00617">
    <property type="entry name" value="RECF_1"/>
    <property type="match status" value="1"/>
</dbReference>
<evidence type="ECO:0000256" key="4">
    <source>
        <dbReference type="ARBA" id="ARBA00022490"/>
    </source>
</evidence>
<comment type="subcellular location">
    <subcellularLocation>
        <location evidence="1 9 10">Cytoplasm</location>
    </subcellularLocation>
</comment>
<dbReference type="Proteomes" id="UP001501411">
    <property type="component" value="Unassembled WGS sequence"/>
</dbReference>
<keyword evidence="6 9" id="KW-0547">Nucleotide-binding</keyword>
<dbReference type="Pfam" id="PF02463">
    <property type="entry name" value="SMC_N"/>
    <property type="match status" value="1"/>
</dbReference>
<dbReference type="PANTHER" id="PTHR32182">
    <property type="entry name" value="DNA REPLICATION AND REPAIR PROTEIN RECF"/>
    <property type="match status" value="1"/>
</dbReference>
<feature type="domain" description="RecF/RecN/SMC N-terminal" evidence="11">
    <location>
        <begin position="4"/>
        <end position="346"/>
    </location>
</feature>
<dbReference type="HAMAP" id="MF_00365">
    <property type="entry name" value="RecF"/>
    <property type="match status" value="1"/>
</dbReference>
<organism evidence="12 13">
    <name type="scientific">Olivibacter ginsenosidimutans</name>
    <dbReference type="NCBI Taxonomy" id="1176537"/>
    <lineage>
        <taxon>Bacteria</taxon>
        <taxon>Pseudomonadati</taxon>
        <taxon>Bacteroidota</taxon>
        <taxon>Sphingobacteriia</taxon>
        <taxon>Sphingobacteriales</taxon>
        <taxon>Sphingobacteriaceae</taxon>
        <taxon>Olivibacter</taxon>
    </lineage>
</organism>
<proteinExistence type="inferred from homology"/>
<dbReference type="PANTHER" id="PTHR32182:SF0">
    <property type="entry name" value="DNA REPLICATION AND REPAIR PROTEIN RECF"/>
    <property type="match status" value="1"/>
</dbReference>
<dbReference type="Gene3D" id="1.20.1050.90">
    <property type="entry name" value="RecF/RecN/SMC, N-terminal domain"/>
    <property type="match status" value="1"/>
</dbReference>
<evidence type="ECO:0000256" key="10">
    <source>
        <dbReference type="RuleBase" id="RU000578"/>
    </source>
</evidence>
<keyword evidence="9 10" id="KW-0742">SOS response</keyword>
<evidence type="ECO:0000313" key="12">
    <source>
        <dbReference type="EMBL" id="GAA4797610.1"/>
    </source>
</evidence>
<keyword evidence="7 9" id="KW-0067">ATP-binding</keyword>
<evidence type="ECO:0000256" key="2">
    <source>
        <dbReference type="ARBA" id="ARBA00008016"/>
    </source>
</evidence>
<name>A0ABP9BM30_9SPHI</name>
<keyword evidence="8 9" id="KW-0238">DNA-binding</keyword>
<dbReference type="InterPro" id="IPR027417">
    <property type="entry name" value="P-loop_NTPase"/>
</dbReference>
<dbReference type="InterPro" id="IPR018078">
    <property type="entry name" value="DNA-binding_RecF_CS"/>
</dbReference>
<dbReference type="SUPFAM" id="SSF52540">
    <property type="entry name" value="P-loop containing nucleoside triphosphate hydrolases"/>
    <property type="match status" value="1"/>
</dbReference>
<dbReference type="InterPro" id="IPR003395">
    <property type="entry name" value="RecF/RecN/SMC_N"/>
</dbReference>
<sequence>MWAKELTVINFKNYEEASLHFLPGVNAFTGDNGAGKTNLLDALHYLSLCKSYFNPIDVQQIRQDADFFIVQGVFEKDGEDDLLACSLKRNQKKQFKRNKKDYQRLADHIGAYPLVMISPNDVAIIVEGSEERRKFMDNVISQTDSHYLDDLILYNKYLQSRNSLLKQQAQHKRYDDELLSIYTEQLCEVGEKIYQKRKAFIAPFIEVFNQHYHYLTENKESVELSYESQLVQSSFQDLLMAALPKDRVLERTTVGVHKDDLAFSIHGMPLKKFGSQGQQKSFLIALKLAQYTFFCQEKGFKPLLLLDDIFDKLDEKRMRKLMQMVSADDFGQIFITDTSTERIEHTFTEIAVPIRIFEIADGQIMGNEMYGIKV</sequence>
<keyword evidence="9 10" id="KW-0227">DNA damage</keyword>
<gene>
    <name evidence="9 12" type="primary">recF</name>
    <name evidence="12" type="ORF">GCM10023231_27750</name>
</gene>
<protein>
    <recommendedName>
        <fullName evidence="3 9">DNA replication and repair protein RecF</fullName>
    </recommendedName>
</protein>
<evidence type="ECO:0000313" key="13">
    <source>
        <dbReference type="Proteomes" id="UP001501411"/>
    </source>
</evidence>
<dbReference type="NCBIfam" id="TIGR00611">
    <property type="entry name" value="recf"/>
    <property type="match status" value="1"/>
</dbReference>
<dbReference type="InterPro" id="IPR042174">
    <property type="entry name" value="RecF_2"/>
</dbReference>
<dbReference type="EMBL" id="BAABIQ010000038">
    <property type="protein sequence ID" value="GAA4797610.1"/>
    <property type="molecule type" value="Genomic_DNA"/>
</dbReference>
<keyword evidence="13" id="KW-1185">Reference proteome</keyword>
<comment type="similarity">
    <text evidence="2 9 10">Belongs to the RecF family.</text>
</comment>
<comment type="caution">
    <text evidence="12">The sequence shown here is derived from an EMBL/GenBank/DDBJ whole genome shotgun (WGS) entry which is preliminary data.</text>
</comment>
<evidence type="ECO:0000259" key="11">
    <source>
        <dbReference type="Pfam" id="PF02463"/>
    </source>
</evidence>
<evidence type="ECO:0000256" key="6">
    <source>
        <dbReference type="ARBA" id="ARBA00022741"/>
    </source>
</evidence>
<accession>A0ABP9BM30</accession>
<evidence type="ECO:0000256" key="1">
    <source>
        <dbReference type="ARBA" id="ARBA00004496"/>
    </source>
</evidence>
<dbReference type="InterPro" id="IPR001238">
    <property type="entry name" value="DNA-binding_RecF"/>
</dbReference>
<dbReference type="RefSeq" id="WP_345232397.1">
    <property type="nucleotide sequence ID" value="NZ_BAABIQ010000038.1"/>
</dbReference>
<evidence type="ECO:0000256" key="8">
    <source>
        <dbReference type="ARBA" id="ARBA00023125"/>
    </source>
</evidence>
<keyword evidence="5 9" id="KW-0235">DNA replication</keyword>
<evidence type="ECO:0000256" key="5">
    <source>
        <dbReference type="ARBA" id="ARBA00022705"/>
    </source>
</evidence>
<evidence type="ECO:0000256" key="7">
    <source>
        <dbReference type="ARBA" id="ARBA00022840"/>
    </source>
</evidence>
<comment type="function">
    <text evidence="9 10">The RecF protein is involved in DNA metabolism; it is required for DNA replication and normal SOS inducibility. RecF binds preferentially to single-stranded, linear DNA. It also seems to bind ATP.</text>
</comment>
<evidence type="ECO:0000256" key="3">
    <source>
        <dbReference type="ARBA" id="ARBA00020170"/>
    </source>
</evidence>
<feature type="binding site" evidence="9">
    <location>
        <begin position="30"/>
        <end position="37"/>
    </location>
    <ligand>
        <name>ATP</name>
        <dbReference type="ChEBI" id="CHEBI:30616"/>
    </ligand>
</feature>